<geneLocation type="plasmid" evidence="1">
    <name>pJARS36</name>
</geneLocation>
<evidence type="ECO:0000313" key="1">
    <source>
        <dbReference type="EMBL" id="ADW66928.1"/>
    </source>
</evidence>
<proteinExistence type="predicted"/>
<keyword evidence="1" id="KW-0614">Plasmid</keyword>
<sequence>MEKCNDKKNKHNITLTLSSEVYEVVDRIANVNRRTKKQQLEATIESVFLNYETVKKLLGLL</sequence>
<dbReference type="RefSeq" id="WP_013583049.1">
    <property type="nucleotide sequence ID" value="NC_015068.1"/>
</dbReference>
<organism evidence="1">
    <name type="scientific">Yersinia pestis Java 9</name>
    <dbReference type="NCBI Taxonomy" id="880632"/>
    <lineage>
        <taxon>Bacteria</taxon>
        <taxon>Pseudomonadati</taxon>
        <taxon>Pseudomonadota</taxon>
        <taxon>Gammaproteobacteria</taxon>
        <taxon>Enterobacterales</taxon>
        <taxon>Yersiniaceae</taxon>
        <taxon>Yersinia</taxon>
    </lineage>
</organism>
<protein>
    <submittedName>
        <fullName evidence="1">Uncharacterized protein</fullName>
    </submittedName>
</protein>
<name>E8PSC8_YERPE</name>
<dbReference type="EMBL" id="CP002181">
    <property type="protein sequence ID" value="ADW66928.1"/>
    <property type="molecule type" value="Genomic_DNA"/>
</dbReference>
<dbReference type="AlphaFoldDB" id="E8PSC8"/>
<accession>E8PSC8</accession>
<reference evidence="1" key="1">
    <citation type="journal article" date="2012" name="PLoS ONE">
        <title>Novel Plasmids and Resistance Phenotypes in Yersinia pestis: Unique Plasmid Inventory of Strain Java 9 Mediates High Levels of Arsenic Resistance.</title>
        <authorList>
            <person name="Eppinger M."/>
            <person name="Radnedge L."/>
            <person name="Andersen G."/>
            <person name="Vietri N."/>
            <person name="Severson G."/>
            <person name="Mou S."/>
            <person name="Ravel J."/>
            <person name="Worsham P.L."/>
        </authorList>
    </citation>
    <scope>NUCLEOTIDE SEQUENCE [LARGE SCALE GENOMIC DNA]</scope>
    <source>
        <strain evidence="1">Java 9</strain>
        <plasmid evidence="1">pJARS36</plasmid>
    </source>
</reference>
<gene>
    <name evidence="1" type="ORF">YPJ_pJARS364</name>
</gene>